<feature type="region of interest" description="Disordered" evidence="1">
    <location>
        <begin position="206"/>
        <end position="229"/>
    </location>
</feature>
<protein>
    <submittedName>
        <fullName evidence="2">Uncharacterized protein</fullName>
    </submittedName>
</protein>
<reference evidence="2 3" key="1">
    <citation type="submission" date="2020-08" db="EMBL/GenBank/DDBJ databases">
        <title>Sequencing the genomes of 1000 actinobacteria strains.</title>
        <authorList>
            <person name="Klenk H.-P."/>
        </authorList>
    </citation>
    <scope>NUCLEOTIDE SEQUENCE [LARGE SCALE GENOMIC DNA]</scope>
    <source>
        <strain evidence="2 3">DSM 43149</strain>
    </source>
</reference>
<gene>
    <name evidence="2" type="ORF">BJ971_003609</name>
</gene>
<keyword evidence="3" id="KW-1185">Reference proteome</keyword>
<sequence length="229" mass="24895">MTTEVAMPAAQTIEVPVVRRGHHSHPRRGACLMELVSTLTGGPWTDRPGRVHPMLATVCRAVNDRLGDAGRAAVLTAVPWLEHTAAPVPRRQADEVLRDGLLELAARHAGDAALAARRPGQRAAAGALRRAVRRVAARPDRDEAMRRFLFEAIDLVRGHAGLPPVPEGRPMSVDGVGWLPVRVEVRCPDDGLSAYLHCTAELDRWPAELRPEPTAPRASRDRRPAGRPA</sequence>
<dbReference type="EMBL" id="JACHNH010000001">
    <property type="protein sequence ID" value="MBB4763053.1"/>
    <property type="molecule type" value="Genomic_DNA"/>
</dbReference>
<dbReference type="Proteomes" id="UP000578112">
    <property type="component" value="Unassembled WGS sequence"/>
</dbReference>
<comment type="caution">
    <text evidence="2">The sequence shown here is derived from an EMBL/GenBank/DDBJ whole genome shotgun (WGS) entry which is preliminary data.</text>
</comment>
<dbReference type="RefSeq" id="WP_184994415.1">
    <property type="nucleotide sequence ID" value="NZ_BOMK01000042.1"/>
</dbReference>
<evidence type="ECO:0000313" key="3">
    <source>
        <dbReference type="Proteomes" id="UP000578112"/>
    </source>
</evidence>
<feature type="compositionally biased region" description="Basic and acidic residues" evidence="1">
    <location>
        <begin position="218"/>
        <end position="229"/>
    </location>
</feature>
<name>A0A7W7HYL3_9ACTN</name>
<dbReference type="AlphaFoldDB" id="A0A7W7HYL3"/>
<evidence type="ECO:0000313" key="2">
    <source>
        <dbReference type="EMBL" id="MBB4763053.1"/>
    </source>
</evidence>
<proteinExistence type="predicted"/>
<organism evidence="2 3">
    <name type="scientific">Actinoplanes digitatis</name>
    <dbReference type="NCBI Taxonomy" id="1868"/>
    <lineage>
        <taxon>Bacteria</taxon>
        <taxon>Bacillati</taxon>
        <taxon>Actinomycetota</taxon>
        <taxon>Actinomycetes</taxon>
        <taxon>Micromonosporales</taxon>
        <taxon>Micromonosporaceae</taxon>
        <taxon>Actinoplanes</taxon>
    </lineage>
</organism>
<accession>A0A7W7HYL3</accession>
<evidence type="ECO:0000256" key="1">
    <source>
        <dbReference type="SAM" id="MobiDB-lite"/>
    </source>
</evidence>